<organism evidence="2 3">
    <name type="scientific">Thalassotalea castellviae</name>
    <dbReference type="NCBI Taxonomy" id="3075612"/>
    <lineage>
        <taxon>Bacteria</taxon>
        <taxon>Pseudomonadati</taxon>
        <taxon>Pseudomonadota</taxon>
        <taxon>Gammaproteobacteria</taxon>
        <taxon>Alteromonadales</taxon>
        <taxon>Colwelliaceae</taxon>
        <taxon>Thalassotalea</taxon>
    </lineage>
</organism>
<reference evidence="2 3" key="1">
    <citation type="submission" date="2023-09" db="EMBL/GenBank/DDBJ databases">
        <authorList>
            <person name="Rey-Velasco X."/>
        </authorList>
    </citation>
    <scope>NUCLEOTIDE SEQUENCE [LARGE SCALE GENOMIC DNA]</scope>
    <source>
        <strain evidence="2 3">W431</strain>
    </source>
</reference>
<sequence length="122" mass="13636">MNNQIVWVDIPVTNLDRAIDFYSALLAGEVIKQTYNEFNFGLLPHADTSVSGCLIESPVEHINEFGPLIYFNVEGRIAQAVEVAKRFNVKIIEEKFQMGEHGFRAVIKDTEGNKIALHSSVG</sequence>
<evidence type="ECO:0000313" key="2">
    <source>
        <dbReference type="EMBL" id="MDT0605240.1"/>
    </source>
</evidence>
<evidence type="ECO:0000259" key="1">
    <source>
        <dbReference type="PROSITE" id="PS51819"/>
    </source>
</evidence>
<comment type="caution">
    <text evidence="2">The sequence shown here is derived from an EMBL/GenBank/DDBJ whole genome shotgun (WGS) entry which is preliminary data.</text>
</comment>
<gene>
    <name evidence="2" type="ORF">RM573_16685</name>
</gene>
<dbReference type="Proteomes" id="UP001266357">
    <property type="component" value="Unassembled WGS sequence"/>
</dbReference>
<dbReference type="InterPro" id="IPR029068">
    <property type="entry name" value="Glyas_Bleomycin-R_OHBP_Dase"/>
</dbReference>
<protein>
    <submittedName>
        <fullName evidence="2">VOC family protein</fullName>
    </submittedName>
</protein>
<dbReference type="InterPro" id="IPR004360">
    <property type="entry name" value="Glyas_Fos-R_dOase_dom"/>
</dbReference>
<dbReference type="SUPFAM" id="SSF54593">
    <property type="entry name" value="Glyoxalase/Bleomycin resistance protein/Dihydroxybiphenyl dioxygenase"/>
    <property type="match status" value="1"/>
</dbReference>
<dbReference type="EMBL" id="JAVRIF010000012">
    <property type="protein sequence ID" value="MDT0605240.1"/>
    <property type="molecule type" value="Genomic_DNA"/>
</dbReference>
<accession>A0ABU3A5X7</accession>
<dbReference type="PROSITE" id="PS51819">
    <property type="entry name" value="VOC"/>
    <property type="match status" value="1"/>
</dbReference>
<proteinExistence type="predicted"/>
<dbReference type="Gene3D" id="3.10.180.10">
    <property type="entry name" value="2,3-Dihydroxybiphenyl 1,2-Dioxygenase, domain 1"/>
    <property type="match status" value="1"/>
</dbReference>
<dbReference type="Pfam" id="PF00903">
    <property type="entry name" value="Glyoxalase"/>
    <property type="match status" value="1"/>
</dbReference>
<keyword evidence="3" id="KW-1185">Reference proteome</keyword>
<dbReference type="InterPro" id="IPR037523">
    <property type="entry name" value="VOC_core"/>
</dbReference>
<dbReference type="RefSeq" id="WP_311584685.1">
    <property type="nucleotide sequence ID" value="NZ_JAVRIF010000012.1"/>
</dbReference>
<feature type="domain" description="VOC" evidence="1">
    <location>
        <begin position="4"/>
        <end position="120"/>
    </location>
</feature>
<dbReference type="CDD" id="cd07247">
    <property type="entry name" value="SgaA_N_like"/>
    <property type="match status" value="1"/>
</dbReference>
<evidence type="ECO:0000313" key="3">
    <source>
        <dbReference type="Proteomes" id="UP001266357"/>
    </source>
</evidence>
<name>A0ABU3A5X7_9GAMM</name>